<dbReference type="InterPro" id="IPR041522">
    <property type="entry name" value="CdaR_GGDEF"/>
</dbReference>
<comment type="similarity">
    <text evidence="1">Belongs to the CdaR family.</text>
</comment>
<evidence type="ECO:0000259" key="3">
    <source>
        <dbReference type="Pfam" id="PF14361"/>
    </source>
</evidence>
<dbReference type="InterPro" id="IPR025736">
    <property type="entry name" value="PucR_C-HTH_dom"/>
</dbReference>
<dbReference type="PANTHER" id="PTHR33744:SF1">
    <property type="entry name" value="DNA-BINDING TRANSCRIPTIONAL ACTIVATOR ADER"/>
    <property type="match status" value="1"/>
</dbReference>
<evidence type="ECO:0000256" key="1">
    <source>
        <dbReference type="ARBA" id="ARBA00006754"/>
    </source>
</evidence>
<dbReference type="RefSeq" id="WP_038676045.1">
    <property type="nucleotide sequence ID" value="NZ_BJMC01000025.1"/>
</dbReference>
<evidence type="ECO:0000313" key="5">
    <source>
        <dbReference type="EMBL" id="AIY15733.1"/>
    </source>
</evidence>
<evidence type="ECO:0000259" key="4">
    <source>
        <dbReference type="Pfam" id="PF17853"/>
    </source>
</evidence>
<feature type="domain" description="RsbT co-antagonist protein RsbRD N-terminal" evidence="3">
    <location>
        <begin position="29"/>
        <end position="169"/>
    </location>
</feature>
<dbReference type="Pfam" id="PF17853">
    <property type="entry name" value="GGDEF_2"/>
    <property type="match status" value="1"/>
</dbReference>
<dbReference type="InterPro" id="IPR051448">
    <property type="entry name" value="CdaR-like_regulators"/>
</dbReference>
<accession>A0A0A1DGS0</accession>
<dbReference type="EMBL" id="CP009896">
    <property type="protein sequence ID" value="AIY15733.1"/>
    <property type="molecule type" value="Genomic_DNA"/>
</dbReference>
<evidence type="ECO:0000259" key="2">
    <source>
        <dbReference type="Pfam" id="PF13556"/>
    </source>
</evidence>
<organism evidence="5 6">
    <name type="scientific">Nocardioides simplex</name>
    <name type="common">Arthrobacter simplex</name>
    <dbReference type="NCBI Taxonomy" id="2045"/>
    <lineage>
        <taxon>Bacteria</taxon>
        <taxon>Bacillati</taxon>
        <taxon>Actinomycetota</taxon>
        <taxon>Actinomycetes</taxon>
        <taxon>Propionibacteriales</taxon>
        <taxon>Nocardioidaceae</taxon>
        <taxon>Pimelobacter</taxon>
    </lineage>
</organism>
<dbReference type="KEGG" id="psim:KR76_01195"/>
<dbReference type="Pfam" id="PF13556">
    <property type="entry name" value="HTH_30"/>
    <property type="match status" value="1"/>
</dbReference>
<feature type="domain" description="PucR C-terminal helix-turn-helix" evidence="2">
    <location>
        <begin position="351"/>
        <end position="402"/>
    </location>
</feature>
<feature type="domain" description="CdaR GGDEF-like" evidence="4">
    <location>
        <begin position="189"/>
        <end position="302"/>
    </location>
</feature>
<dbReference type="HOGENOM" id="CLU_051160_1_0_11"/>
<name>A0A0A1DGS0_NOCSI</name>
<keyword evidence="6" id="KW-1185">Reference proteome</keyword>
<dbReference type="AlphaFoldDB" id="A0A0A1DGS0"/>
<dbReference type="InterPro" id="IPR025751">
    <property type="entry name" value="RsbRD_N_dom"/>
</dbReference>
<reference evidence="5 6" key="1">
    <citation type="journal article" date="2015" name="Genome Announc.">
        <title>Complete Genome Sequence of Steroid-Transforming Nocardioides simplex VKM Ac-2033D.</title>
        <authorList>
            <person name="Shtratnikova V.Y."/>
            <person name="Schelkunov M.I."/>
            <person name="Pekov Y.A."/>
            <person name="Fokina V.V."/>
            <person name="Logacheva M.D."/>
            <person name="Sokolov S.L."/>
            <person name="Bragin E.Y."/>
            <person name="Ashapkin V.V."/>
            <person name="Donova M.V."/>
        </authorList>
    </citation>
    <scope>NUCLEOTIDE SEQUENCE [LARGE SCALE GENOMIC DNA]</scope>
    <source>
        <strain evidence="5 6">VKM Ac-2033D</strain>
    </source>
</reference>
<dbReference type="PANTHER" id="PTHR33744">
    <property type="entry name" value="CARBOHYDRATE DIACID REGULATOR"/>
    <property type="match status" value="1"/>
</dbReference>
<dbReference type="GeneID" id="96607613"/>
<dbReference type="STRING" id="2045.KR76_01195"/>
<sequence length="413" mass="45018">MSESMPSDLAPWLLAYVAAQAQPDEVDVWVDRVTNAIYTEIPEVAAVEGLPEQVRLTVREHWIAFLGDFAQPEQHFHLVDAARRLSVELADRQLPLEMLIRFYRVAQQEVWDYVSELIKALPPADFDRADLLMYFWNRAGVWLDESITESVATYQAARSRVLAGAAAQRYEAARSILAGELSDPREASSALGGYPISVHHTAVVLSVGDAERVGTLEQLATELARRIGAASPLVVKPGGRQLWMWLGTRDAPDLSGLAALAGPAADPDALAHEGVVVGVGSATTGIAGFAASHREAQGALRVTTPDTPDWLALYTDVELPVLLGCSPEVDRFVGRQLGPLVGEDESTQRIRETLTAYLDSGGSAEEAARALVVHRNTIRYRLGQAEEMLGHPIARISPQLAVALRHHDLFHRP</sequence>
<evidence type="ECO:0000313" key="6">
    <source>
        <dbReference type="Proteomes" id="UP000030300"/>
    </source>
</evidence>
<dbReference type="eggNOG" id="COG2508">
    <property type="taxonomic scope" value="Bacteria"/>
</dbReference>
<dbReference type="Pfam" id="PF14361">
    <property type="entry name" value="RsbRD_N"/>
    <property type="match status" value="1"/>
</dbReference>
<gene>
    <name evidence="5" type="ORF">KR76_01195</name>
</gene>
<dbReference type="OrthoDB" id="3663486at2"/>
<protein>
    <submittedName>
        <fullName evidence="5">Uncharacterized protein</fullName>
    </submittedName>
</protein>
<dbReference type="InterPro" id="IPR042070">
    <property type="entry name" value="PucR_C-HTH_sf"/>
</dbReference>
<dbReference type="Proteomes" id="UP000030300">
    <property type="component" value="Chromosome"/>
</dbReference>
<dbReference type="Gene3D" id="1.10.10.2840">
    <property type="entry name" value="PucR C-terminal helix-turn-helix domain"/>
    <property type="match status" value="1"/>
</dbReference>
<proteinExistence type="inferred from homology"/>